<dbReference type="WBParaSite" id="Gr19_v10_g3462.t1">
    <property type="protein sequence ID" value="Gr19_v10_g3462.t1"/>
    <property type="gene ID" value="Gr19_v10_g3462"/>
</dbReference>
<sequence length="94" mass="10487">MQSESTWHKELDGIHLFTKSTRVDAGSDGWLEAKNLNGCYRCQTGAQLSFECRTDWGKALAKIECDDGTLFTSKCSTNSTEQKEVLNFDSPEST</sequence>
<organism evidence="1 2">
    <name type="scientific">Globodera rostochiensis</name>
    <name type="common">Golden nematode worm</name>
    <name type="synonym">Heterodera rostochiensis</name>
    <dbReference type="NCBI Taxonomy" id="31243"/>
    <lineage>
        <taxon>Eukaryota</taxon>
        <taxon>Metazoa</taxon>
        <taxon>Ecdysozoa</taxon>
        <taxon>Nematoda</taxon>
        <taxon>Chromadorea</taxon>
        <taxon>Rhabditida</taxon>
        <taxon>Tylenchina</taxon>
        <taxon>Tylenchomorpha</taxon>
        <taxon>Tylenchoidea</taxon>
        <taxon>Heteroderidae</taxon>
        <taxon>Heteroderinae</taxon>
        <taxon>Globodera</taxon>
    </lineage>
</organism>
<evidence type="ECO:0000313" key="2">
    <source>
        <dbReference type="WBParaSite" id="Gr19_v10_g3462.t1"/>
    </source>
</evidence>
<proteinExistence type="predicted"/>
<dbReference type="Gene3D" id="2.60.40.3770">
    <property type="match status" value="1"/>
</dbReference>
<dbReference type="AlphaFoldDB" id="A0A914HQA7"/>
<reference evidence="2" key="1">
    <citation type="submission" date="2022-11" db="UniProtKB">
        <authorList>
            <consortium name="WormBaseParasite"/>
        </authorList>
    </citation>
    <scope>IDENTIFICATION</scope>
</reference>
<name>A0A914HQA7_GLORO</name>
<accession>A0A914HQA7</accession>
<keyword evidence="1" id="KW-1185">Reference proteome</keyword>
<protein>
    <submittedName>
        <fullName evidence="2">Cyanovirin-N domain-containing protein</fullName>
    </submittedName>
</protein>
<dbReference type="Proteomes" id="UP000887572">
    <property type="component" value="Unplaced"/>
</dbReference>
<evidence type="ECO:0000313" key="1">
    <source>
        <dbReference type="Proteomes" id="UP000887572"/>
    </source>
</evidence>